<evidence type="ECO:0000313" key="8">
    <source>
        <dbReference type="EMBL" id="MFC3877771.1"/>
    </source>
</evidence>
<comment type="caution">
    <text evidence="8">The sequence shown here is derived from an EMBL/GenBank/DDBJ whole genome shotgun (WGS) entry which is preliminary data.</text>
</comment>
<dbReference type="PRINTS" id="PR01100">
    <property type="entry name" value="SHIKIMTKNASE"/>
</dbReference>
<accession>A0ABV8ALK7</accession>
<feature type="binding site" evidence="7">
    <location>
        <position position="120"/>
    </location>
    <ligand>
        <name>ATP</name>
        <dbReference type="ChEBI" id="CHEBI:30616"/>
    </ligand>
</feature>
<evidence type="ECO:0000256" key="3">
    <source>
        <dbReference type="ARBA" id="ARBA00022741"/>
    </source>
</evidence>
<protein>
    <recommendedName>
        <fullName evidence="7">Shikimate kinase</fullName>
        <shortName evidence="7">SK</shortName>
        <ecNumber evidence="7">2.7.1.71</ecNumber>
    </recommendedName>
</protein>
<keyword evidence="9" id="KW-1185">Reference proteome</keyword>
<dbReference type="InterPro" id="IPR027417">
    <property type="entry name" value="P-loop_NTPase"/>
</dbReference>
<dbReference type="Gene3D" id="3.40.50.300">
    <property type="entry name" value="P-loop containing nucleotide triphosphate hydrolases"/>
    <property type="match status" value="1"/>
</dbReference>
<comment type="cofactor">
    <cofactor evidence="7">
        <name>Mg(2+)</name>
        <dbReference type="ChEBI" id="CHEBI:18420"/>
    </cofactor>
    <text evidence="7">Binds 1 Mg(2+) ion per subunit.</text>
</comment>
<dbReference type="HAMAP" id="MF_00109">
    <property type="entry name" value="Shikimate_kinase"/>
    <property type="match status" value="1"/>
</dbReference>
<feature type="binding site" evidence="7">
    <location>
        <position position="56"/>
    </location>
    <ligand>
        <name>substrate</name>
    </ligand>
</feature>
<name>A0ABV8ALK7_9FLAO</name>
<keyword evidence="7" id="KW-0460">Magnesium</keyword>
<dbReference type="CDD" id="cd00464">
    <property type="entry name" value="SK"/>
    <property type="match status" value="1"/>
</dbReference>
<evidence type="ECO:0000256" key="2">
    <source>
        <dbReference type="ARBA" id="ARBA00022679"/>
    </source>
</evidence>
<keyword evidence="7" id="KW-0479">Metal-binding</keyword>
<comment type="subcellular location">
    <subcellularLocation>
        <location evidence="7">Cytoplasm</location>
    </subcellularLocation>
</comment>
<dbReference type="InterPro" id="IPR000623">
    <property type="entry name" value="Shikimate_kinase/TSH1"/>
</dbReference>
<sequence>MIIVLMGYMGSGKSTIGRHLSEILSYQFQDLDTFIETTVGLSVPDIFKTKGELFFRKKEAECLKILLESEDNLVLALGGGTPCYGTNMKMISDASNVTCFYLKASIPTLVNRLMPEKEIRPLLNQIETKEELAEFIGKHLFERNVFYSQSDVTITTDDKSIKSICESIVVELI</sequence>
<keyword evidence="2 7" id="KW-0808">Transferase</keyword>
<gene>
    <name evidence="7" type="primary">aroK</name>
    <name evidence="8" type="ORF">ACFOSX_11100</name>
</gene>
<keyword evidence="1 7" id="KW-0028">Amino-acid biosynthesis</keyword>
<dbReference type="PANTHER" id="PTHR21087">
    <property type="entry name" value="SHIKIMATE KINASE"/>
    <property type="match status" value="1"/>
</dbReference>
<evidence type="ECO:0000256" key="1">
    <source>
        <dbReference type="ARBA" id="ARBA00022605"/>
    </source>
</evidence>
<feature type="binding site" evidence="7">
    <location>
        <position position="32"/>
    </location>
    <ligand>
        <name>substrate</name>
    </ligand>
</feature>
<feature type="binding site" evidence="7">
    <location>
        <position position="143"/>
    </location>
    <ligand>
        <name>substrate</name>
    </ligand>
</feature>
<dbReference type="InterPro" id="IPR031322">
    <property type="entry name" value="Shikimate/glucono_kinase"/>
</dbReference>
<dbReference type="EMBL" id="JBHSAT010000019">
    <property type="protein sequence ID" value="MFC3877771.1"/>
    <property type="molecule type" value="Genomic_DNA"/>
</dbReference>
<evidence type="ECO:0000256" key="6">
    <source>
        <dbReference type="ARBA" id="ARBA00023141"/>
    </source>
</evidence>
<evidence type="ECO:0000313" key="9">
    <source>
        <dbReference type="Proteomes" id="UP001595812"/>
    </source>
</evidence>
<comment type="catalytic activity">
    <reaction evidence="7">
        <text>shikimate + ATP = 3-phosphoshikimate + ADP + H(+)</text>
        <dbReference type="Rhea" id="RHEA:13121"/>
        <dbReference type="ChEBI" id="CHEBI:15378"/>
        <dbReference type="ChEBI" id="CHEBI:30616"/>
        <dbReference type="ChEBI" id="CHEBI:36208"/>
        <dbReference type="ChEBI" id="CHEBI:145989"/>
        <dbReference type="ChEBI" id="CHEBI:456216"/>
        <dbReference type="EC" id="2.7.1.71"/>
    </reaction>
</comment>
<comment type="subunit">
    <text evidence="7">Monomer.</text>
</comment>
<proteinExistence type="inferred from homology"/>
<keyword evidence="4 7" id="KW-0418">Kinase</keyword>
<keyword evidence="5 7" id="KW-0067">ATP-binding</keyword>
<dbReference type="PANTHER" id="PTHR21087:SF16">
    <property type="entry name" value="SHIKIMATE KINASE 1, CHLOROPLASTIC"/>
    <property type="match status" value="1"/>
</dbReference>
<dbReference type="SUPFAM" id="SSF52540">
    <property type="entry name" value="P-loop containing nucleoside triphosphate hydrolases"/>
    <property type="match status" value="1"/>
</dbReference>
<keyword evidence="3 7" id="KW-0547">Nucleotide-binding</keyword>
<keyword evidence="6 7" id="KW-0057">Aromatic amino acid biosynthesis</keyword>
<evidence type="ECO:0000256" key="7">
    <source>
        <dbReference type="HAMAP-Rule" id="MF_00109"/>
    </source>
</evidence>
<organism evidence="8 9">
    <name type="scientific">Winogradskyella maritima</name>
    <dbReference type="NCBI Taxonomy" id="1517766"/>
    <lineage>
        <taxon>Bacteria</taxon>
        <taxon>Pseudomonadati</taxon>
        <taxon>Bacteroidota</taxon>
        <taxon>Flavobacteriia</taxon>
        <taxon>Flavobacteriales</taxon>
        <taxon>Flavobacteriaceae</taxon>
        <taxon>Winogradskyella</taxon>
    </lineage>
</organism>
<evidence type="ECO:0000256" key="4">
    <source>
        <dbReference type="ARBA" id="ARBA00022777"/>
    </source>
</evidence>
<feature type="binding site" evidence="7">
    <location>
        <position position="14"/>
    </location>
    <ligand>
        <name>Mg(2+)</name>
        <dbReference type="ChEBI" id="CHEBI:18420"/>
    </ligand>
</feature>
<dbReference type="Proteomes" id="UP001595812">
    <property type="component" value="Unassembled WGS sequence"/>
</dbReference>
<comment type="similarity">
    <text evidence="7">Belongs to the shikimate kinase family.</text>
</comment>
<reference evidence="9" key="1">
    <citation type="journal article" date="2019" name="Int. J. Syst. Evol. Microbiol.">
        <title>The Global Catalogue of Microorganisms (GCM) 10K type strain sequencing project: providing services to taxonomists for standard genome sequencing and annotation.</title>
        <authorList>
            <consortium name="The Broad Institute Genomics Platform"/>
            <consortium name="The Broad Institute Genome Sequencing Center for Infectious Disease"/>
            <person name="Wu L."/>
            <person name="Ma J."/>
        </authorList>
    </citation>
    <scope>NUCLEOTIDE SEQUENCE [LARGE SCALE GENOMIC DNA]</scope>
    <source>
        <strain evidence="9">CECT 8979</strain>
    </source>
</reference>
<feature type="binding site" evidence="7">
    <location>
        <position position="79"/>
    </location>
    <ligand>
        <name>substrate</name>
    </ligand>
</feature>
<comment type="caution">
    <text evidence="7">Lacks conserved residue(s) required for the propagation of feature annotation.</text>
</comment>
<keyword evidence="7" id="KW-0963">Cytoplasm</keyword>
<evidence type="ECO:0000256" key="5">
    <source>
        <dbReference type="ARBA" id="ARBA00022840"/>
    </source>
</evidence>
<dbReference type="EC" id="2.7.1.71" evidence="7"/>
<dbReference type="RefSeq" id="WP_386100823.1">
    <property type="nucleotide sequence ID" value="NZ_JBHSAT010000019.1"/>
</dbReference>
<comment type="pathway">
    <text evidence="7">Metabolic intermediate biosynthesis; chorismate biosynthesis; chorismate from D-erythrose 4-phosphate and phosphoenolpyruvate: step 5/7.</text>
</comment>
<comment type="function">
    <text evidence="7">Catalyzes the specific phosphorylation of the 3-hydroxyl group of shikimic acid using ATP as a cosubstrate.</text>
</comment>
<dbReference type="Pfam" id="PF01202">
    <property type="entry name" value="SKI"/>
    <property type="match status" value="1"/>
</dbReference>
<feature type="binding site" evidence="7">
    <location>
        <begin position="10"/>
        <end position="15"/>
    </location>
    <ligand>
        <name>ATP</name>
        <dbReference type="ChEBI" id="CHEBI:30616"/>
    </ligand>
</feature>
<dbReference type="GO" id="GO:0016301">
    <property type="term" value="F:kinase activity"/>
    <property type="evidence" value="ECO:0007669"/>
    <property type="project" value="UniProtKB-KW"/>
</dbReference>